<dbReference type="EMBL" id="VIGC01000024">
    <property type="protein sequence ID" value="TQE94385.1"/>
    <property type="molecule type" value="Genomic_DNA"/>
</dbReference>
<evidence type="ECO:0000256" key="5">
    <source>
        <dbReference type="ARBA" id="ARBA00022777"/>
    </source>
</evidence>
<evidence type="ECO:0000256" key="2">
    <source>
        <dbReference type="ARBA" id="ARBA00012438"/>
    </source>
</evidence>
<dbReference type="PROSITE" id="PS50109">
    <property type="entry name" value="HIS_KIN"/>
    <property type="match status" value="1"/>
</dbReference>
<sequence length="737" mass="81718">MAMVNPARSAMQAEVNQVFQDLAADSLTRLLPALNLLCWLWTAYLVLFWPAHTGPAYGAFFLIAGSSAFCFWQIRRRYNLAVGTLLVGLWLAVTLYVVSFHQAAFFYLYLQVILVAAVLAGAPAMGGLTLLAAGTILVLGWQWGLPWTTLAMPTAMLLFTAMTAWLSAQRLFTALDWALTMFLASRRNAEEARAHRAELQGVLRSLDIAYARLERANRALIFAQEAAERAYRFKSDFVANVSHELRTPLNLIVGFAEMMATAPESYGGVTLPREYRGDVMAIYRSARHLLDLINDVLDLSQIEAGRMVIHKERVDLVAVVQEAAEMVRGLAEARGLRLDLCFPAPSLPVELDRTRIRQVLLNLLTNAMRYTDAGWVRVAVEQGEDALRIWVEDTGRGIDPAKLHKAFEAFSRLDEEHLTEGTGLGLAVSKKFVELHGGQMGIESQVGRGTRVHFTLPLPEHAALEALSAVRLSSPVHPRRDGQPEVLVLHDDERVLNLFQRHLPGYRFELALSPEEANRRLRQQLPDLILVDRRWREQWPELLQRLGEQLPIPILSCPLPSVHHVGLLMGATDYLPKPVMRDDLAAALARLPRPPRTALVVDDDPHVVRLIARMLKAIDPNLRVFEAFGGREGLAVARAQRPDVIFLDLVMPEVSGYSIVEAVTQEQSLAGTAIIVVSVRSVEQELAPMRGEFRLQRSTGFSLTELLHLLQAQLATLTRPDAVSPTSAAAALAAPAG</sequence>
<evidence type="ECO:0000256" key="3">
    <source>
        <dbReference type="ARBA" id="ARBA00022553"/>
    </source>
</evidence>
<accession>A0A540VC91</accession>
<dbReference type="InterPro" id="IPR003661">
    <property type="entry name" value="HisK_dim/P_dom"/>
</dbReference>
<dbReference type="InterPro" id="IPR003594">
    <property type="entry name" value="HATPase_dom"/>
</dbReference>
<keyword evidence="5 11" id="KW-0418">Kinase</keyword>
<feature type="transmembrane region" description="Helical" evidence="8">
    <location>
        <begin position="104"/>
        <end position="121"/>
    </location>
</feature>
<dbReference type="InterPro" id="IPR011006">
    <property type="entry name" value="CheY-like_superfamily"/>
</dbReference>
<dbReference type="SUPFAM" id="SSF47384">
    <property type="entry name" value="Homodimeric domain of signal transducing histidine kinase"/>
    <property type="match status" value="1"/>
</dbReference>
<dbReference type="EC" id="2.7.13.3" evidence="2"/>
<feature type="transmembrane region" description="Helical" evidence="8">
    <location>
        <begin position="79"/>
        <end position="98"/>
    </location>
</feature>
<comment type="catalytic activity">
    <reaction evidence="1">
        <text>ATP + protein L-histidine = ADP + protein N-phospho-L-histidine.</text>
        <dbReference type="EC" id="2.7.13.3"/>
    </reaction>
</comment>
<evidence type="ECO:0000256" key="8">
    <source>
        <dbReference type="SAM" id="Phobius"/>
    </source>
</evidence>
<dbReference type="Pfam" id="PF00512">
    <property type="entry name" value="HisKA"/>
    <property type="match status" value="1"/>
</dbReference>
<dbReference type="SMART" id="SM00388">
    <property type="entry name" value="HisKA"/>
    <property type="match status" value="1"/>
</dbReference>
<feature type="transmembrane region" description="Helical" evidence="8">
    <location>
        <begin position="55"/>
        <end position="72"/>
    </location>
</feature>
<dbReference type="FunFam" id="3.30.565.10:FF:000006">
    <property type="entry name" value="Sensor histidine kinase WalK"/>
    <property type="match status" value="1"/>
</dbReference>
<evidence type="ECO:0000313" key="11">
    <source>
        <dbReference type="EMBL" id="TQE94385.1"/>
    </source>
</evidence>
<proteinExistence type="predicted"/>
<evidence type="ECO:0000259" key="9">
    <source>
        <dbReference type="PROSITE" id="PS50109"/>
    </source>
</evidence>
<evidence type="ECO:0000256" key="6">
    <source>
        <dbReference type="ARBA" id="ARBA00023012"/>
    </source>
</evidence>
<evidence type="ECO:0000313" key="12">
    <source>
        <dbReference type="Proteomes" id="UP000317371"/>
    </source>
</evidence>
<keyword evidence="3 7" id="KW-0597">Phosphoprotein</keyword>
<dbReference type="SMART" id="SM00387">
    <property type="entry name" value="HATPase_c"/>
    <property type="match status" value="1"/>
</dbReference>
<keyword evidence="8" id="KW-1133">Transmembrane helix</keyword>
<protein>
    <recommendedName>
        <fullName evidence="2">histidine kinase</fullName>
        <ecNumber evidence="2">2.7.13.3</ecNumber>
    </recommendedName>
</protein>
<dbReference type="InParanoid" id="A0A540VC91"/>
<dbReference type="InterPro" id="IPR004358">
    <property type="entry name" value="Sig_transdc_His_kin-like_C"/>
</dbReference>
<feature type="domain" description="Response regulatory" evidence="10">
    <location>
        <begin position="597"/>
        <end position="714"/>
    </location>
</feature>
<evidence type="ECO:0000256" key="7">
    <source>
        <dbReference type="PROSITE-ProRule" id="PRU00169"/>
    </source>
</evidence>
<dbReference type="CDD" id="cd00082">
    <property type="entry name" value="HisKA"/>
    <property type="match status" value="1"/>
</dbReference>
<name>A0A540VC91_9CHLR</name>
<dbReference type="InterPro" id="IPR001789">
    <property type="entry name" value="Sig_transdc_resp-reg_receiver"/>
</dbReference>
<gene>
    <name evidence="11" type="ORF">FKZ61_16755</name>
</gene>
<keyword evidence="8" id="KW-0472">Membrane</keyword>
<dbReference type="SUPFAM" id="SSF55874">
    <property type="entry name" value="ATPase domain of HSP90 chaperone/DNA topoisomerase II/histidine kinase"/>
    <property type="match status" value="1"/>
</dbReference>
<dbReference type="PRINTS" id="PR00344">
    <property type="entry name" value="BCTRLSENSOR"/>
</dbReference>
<feature type="domain" description="Histidine kinase" evidence="9">
    <location>
        <begin position="240"/>
        <end position="460"/>
    </location>
</feature>
<feature type="transmembrane region" description="Helical" evidence="8">
    <location>
        <begin position="150"/>
        <end position="168"/>
    </location>
</feature>
<feature type="transmembrane region" description="Helical" evidence="8">
    <location>
        <begin position="30"/>
        <end position="49"/>
    </location>
</feature>
<dbReference type="SMART" id="SM00448">
    <property type="entry name" value="REC"/>
    <property type="match status" value="2"/>
</dbReference>
<dbReference type="Gene3D" id="3.30.565.10">
    <property type="entry name" value="Histidine kinase-like ATPase, C-terminal domain"/>
    <property type="match status" value="1"/>
</dbReference>
<dbReference type="SUPFAM" id="SSF52172">
    <property type="entry name" value="CheY-like"/>
    <property type="match status" value="2"/>
</dbReference>
<dbReference type="Gene3D" id="1.10.287.130">
    <property type="match status" value="1"/>
</dbReference>
<dbReference type="Proteomes" id="UP000317371">
    <property type="component" value="Unassembled WGS sequence"/>
</dbReference>
<dbReference type="RefSeq" id="WP_141611303.1">
    <property type="nucleotide sequence ID" value="NZ_VIGC02000024.1"/>
</dbReference>
<dbReference type="InterPro" id="IPR005467">
    <property type="entry name" value="His_kinase_dom"/>
</dbReference>
<feature type="modified residue" description="4-aspartylphosphate" evidence="7">
    <location>
        <position position="532"/>
    </location>
</feature>
<dbReference type="Pfam" id="PF02518">
    <property type="entry name" value="HATPase_c"/>
    <property type="match status" value="1"/>
</dbReference>
<keyword evidence="12" id="KW-1185">Reference proteome</keyword>
<keyword evidence="8" id="KW-0812">Transmembrane</keyword>
<dbReference type="PROSITE" id="PS50110">
    <property type="entry name" value="RESPONSE_REGULATORY"/>
    <property type="match status" value="2"/>
</dbReference>
<dbReference type="Gene3D" id="3.40.50.2300">
    <property type="match status" value="2"/>
</dbReference>
<feature type="domain" description="Response regulatory" evidence="10">
    <location>
        <begin position="485"/>
        <end position="592"/>
    </location>
</feature>
<evidence type="ECO:0000256" key="1">
    <source>
        <dbReference type="ARBA" id="ARBA00000085"/>
    </source>
</evidence>
<dbReference type="Pfam" id="PF00072">
    <property type="entry name" value="Response_reg"/>
    <property type="match status" value="1"/>
</dbReference>
<dbReference type="InterPro" id="IPR036890">
    <property type="entry name" value="HATPase_C_sf"/>
</dbReference>
<dbReference type="OrthoDB" id="9809348at2"/>
<organism evidence="11 12">
    <name type="scientific">Litorilinea aerophila</name>
    <dbReference type="NCBI Taxonomy" id="1204385"/>
    <lineage>
        <taxon>Bacteria</taxon>
        <taxon>Bacillati</taxon>
        <taxon>Chloroflexota</taxon>
        <taxon>Caldilineae</taxon>
        <taxon>Caldilineales</taxon>
        <taxon>Caldilineaceae</taxon>
        <taxon>Litorilinea</taxon>
    </lineage>
</organism>
<dbReference type="InterPro" id="IPR036097">
    <property type="entry name" value="HisK_dim/P_sf"/>
</dbReference>
<comment type="caution">
    <text evidence="11">The sequence shown here is derived from an EMBL/GenBank/DDBJ whole genome shotgun (WGS) entry which is preliminary data.</text>
</comment>
<dbReference type="AlphaFoldDB" id="A0A540VC91"/>
<evidence type="ECO:0000259" key="10">
    <source>
        <dbReference type="PROSITE" id="PS50110"/>
    </source>
</evidence>
<dbReference type="CDD" id="cd16922">
    <property type="entry name" value="HATPase_EvgS-ArcB-TorS-like"/>
    <property type="match status" value="1"/>
</dbReference>
<feature type="modified residue" description="4-aspartylphosphate" evidence="7">
    <location>
        <position position="648"/>
    </location>
</feature>
<keyword evidence="6" id="KW-0902">Two-component regulatory system</keyword>
<evidence type="ECO:0000256" key="4">
    <source>
        <dbReference type="ARBA" id="ARBA00022679"/>
    </source>
</evidence>
<keyword evidence="4" id="KW-0808">Transferase</keyword>
<dbReference type="GO" id="GO:0000155">
    <property type="term" value="F:phosphorelay sensor kinase activity"/>
    <property type="evidence" value="ECO:0007669"/>
    <property type="project" value="InterPro"/>
</dbReference>
<dbReference type="PANTHER" id="PTHR43047">
    <property type="entry name" value="TWO-COMPONENT HISTIDINE PROTEIN KINASE"/>
    <property type="match status" value="1"/>
</dbReference>
<reference evidence="11 12" key="1">
    <citation type="submission" date="2019-06" db="EMBL/GenBank/DDBJ databases">
        <title>Genome sequence of Litorilinea aerophila BAA-2444.</title>
        <authorList>
            <person name="Maclea K.S."/>
            <person name="Maurais E.G."/>
            <person name="Iannazzi L.C."/>
        </authorList>
    </citation>
    <scope>NUCLEOTIDE SEQUENCE [LARGE SCALE GENOMIC DNA]</scope>
    <source>
        <strain evidence="11 12">ATCC BAA-2444</strain>
    </source>
</reference>